<sequence length="143" mass="16498">MRCCVSPAEKAIKEREKPLKRLVRENGITEMDPEDPEVEAIKWSALKEINAKSCDLLNYIPVQVLSASQQEVSGILYRLEIEVAQSTALKRLVNHDQLKKNTCDRKKDGKRFVYSVKIWSKPEENFEEVVIQKVRKVKLTSAR</sequence>
<comment type="caution">
    <text evidence="5">The sequence shown here is derived from an EMBL/GenBank/DDBJ whole genome shotgun (WGS) entry which is preliminary data.</text>
</comment>
<dbReference type="SUPFAM" id="SSF54403">
    <property type="entry name" value="Cystatin/monellin"/>
    <property type="match status" value="1"/>
</dbReference>
<reference evidence="5 6" key="1">
    <citation type="journal article" date="2015" name="Genome Biol.">
        <title>Comparative genomics of Steinernema reveals deeply conserved gene regulatory networks.</title>
        <authorList>
            <person name="Dillman A.R."/>
            <person name="Macchietto M."/>
            <person name="Porter C.F."/>
            <person name="Rogers A."/>
            <person name="Williams B."/>
            <person name="Antoshechkin I."/>
            <person name="Lee M.M."/>
            <person name="Goodwin Z."/>
            <person name="Lu X."/>
            <person name="Lewis E.E."/>
            <person name="Goodrich-Blair H."/>
            <person name="Stock S.P."/>
            <person name="Adams B.J."/>
            <person name="Sternberg P.W."/>
            <person name="Mortazavi A."/>
        </authorList>
    </citation>
    <scope>NUCLEOTIDE SEQUENCE [LARGE SCALE GENOMIC DNA]</scope>
    <source>
        <strain evidence="5 6">ALL</strain>
    </source>
</reference>
<dbReference type="PANTHER" id="PTHR46186">
    <property type="entry name" value="CYSTATIN"/>
    <property type="match status" value="1"/>
</dbReference>
<dbReference type="InterPro" id="IPR046350">
    <property type="entry name" value="Cystatin_sf"/>
</dbReference>
<dbReference type="OrthoDB" id="110606at2759"/>
<evidence type="ECO:0000256" key="3">
    <source>
        <dbReference type="ARBA" id="ARBA00022704"/>
    </source>
</evidence>
<dbReference type="CDD" id="cd00042">
    <property type="entry name" value="CY"/>
    <property type="match status" value="1"/>
</dbReference>
<keyword evidence="2" id="KW-0646">Protease inhibitor</keyword>
<dbReference type="Gene3D" id="3.10.450.10">
    <property type="match status" value="1"/>
</dbReference>
<dbReference type="STRING" id="34508.A0A4U5LYV0"/>
<keyword evidence="3" id="KW-0789">Thiol protease inhibitor</keyword>
<dbReference type="GO" id="GO:0005615">
    <property type="term" value="C:extracellular space"/>
    <property type="evidence" value="ECO:0007669"/>
    <property type="project" value="TreeGrafter"/>
</dbReference>
<feature type="domain" description="Cystatin" evidence="4">
    <location>
        <begin position="23"/>
        <end position="135"/>
    </location>
</feature>
<keyword evidence="6" id="KW-1185">Reference proteome</keyword>
<dbReference type="PANTHER" id="PTHR46186:SF2">
    <property type="entry name" value="CYSTATIN"/>
    <property type="match status" value="1"/>
</dbReference>
<dbReference type="Proteomes" id="UP000298663">
    <property type="component" value="Unassembled WGS sequence"/>
</dbReference>
<evidence type="ECO:0000259" key="4">
    <source>
        <dbReference type="SMART" id="SM00043"/>
    </source>
</evidence>
<name>A0A4U5LYV0_STECR</name>
<gene>
    <name evidence="5" type="ORF">L596_028564</name>
</gene>
<organism evidence="5 6">
    <name type="scientific">Steinernema carpocapsae</name>
    <name type="common">Entomopathogenic nematode</name>
    <dbReference type="NCBI Taxonomy" id="34508"/>
    <lineage>
        <taxon>Eukaryota</taxon>
        <taxon>Metazoa</taxon>
        <taxon>Ecdysozoa</taxon>
        <taxon>Nematoda</taxon>
        <taxon>Chromadorea</taxon>
        <taxon>Rhabditida</taxon>
        <taxon>Tylenchina</taxon>
        <taxon>Panagrolaimomorpha</taxon>
        <taxon>Strongyloidoidea</taxon>
        <taxon>Steinernematidae</taxon>
        <taxon>Steinernema</taxon>
    </lineage>
</organism>
<evidence type="ECO:0000256" key="2">
    <source>
        <dbReference type="ARBA" id="ARBA00022690"/>
    </source>
</evidence>
<dbReference type="InterPro" id="IPR000010">
    <property type="entry name" value="Cystatin_dom"/>
</dbReference>
<accession>A0A4U5LYV0</accession>
<evidence type="ECO:0000256" key="1">
    <source>
        <dbReference type="ARBA" id="ARBA00009403"/>
    </source>
</evidence>
<reference evidence="5 6" key="2">
    <citation type="journal article" date="2019" name="G3 (Bethesda)">
        <title>Hybrid Assembly of the Genome of the Entomopathogenic Nematode Steinernema carpocapsae Identifies the X-Chromosome.</title>
        <authorList>
            <person name="Serra L."/>
            <person name="Macchietto M."/>
            <person name="Macias-Munoz A."/>
            <person name="McGill C.J."/>
            <person name="Rodriguez I.M."/>
            <person name="Rodriguez B."/>
            <person name="Murad R."/>
            <person name="Mortazavi A."/>
        </authorList>
    </citation>
    <scope>NUCLEOTIDE SEQUENCE [LARGE SCALE GENOMIC DNA]</scope>
    <source>
        <strain evidence="5 6">ALL</strain>
    </source>
</reference>
<comment type="similarity">
    <text evidence="1">Belongs to the cystatin family.</text>
</comment>
<dbReference type="GO" id="GO:0005737">
    <property type="term" value="C:cytoplasm"/>
    <property type="evidence" value="ECO:0007669"/>
    <property type="project" value="TreeGrafter"/>
</dbReference>
<dbReference type="SMART" id="SM00043">
    <property type="entry name" value="CY"/>
    <property type="match status" value="1"/>
</dbReference>
<dbReference type="GO" id="GO:0031982">
    <property type="term" value="C:vesicle"/>
    <property type="evidence" value="ECO:0007669"/>
    <property type="project" value="TreeGrafter"/>
</dbReference>
<proteinExistence type="inferred from homology"/>
<protein>
    <recommendedName>
        <fullName evidence="4">Cystatin domain-containing protein</fullName>
    </recommendedName>
</protein>
<dbReference type="EMBL" id="AZBU02000011">
    <property type="protein sequence ID" value="TKR61459.1"/>
    <property type="molecule type" value="Genomic_DNA"/>
</dbReference>
<evidence type="ECO:0000313" key="6">
    <source>
        <dbReference type="Proteomes" id="UP000298663"/>
    </source>
</evidence>
<evidence type="ECO:0000313" key="5">
    <source>
        <dbReference type="EMBL" id="TKR61459.1"/>
    </source>
</evidence>
<dbReference type="GO" id="GO:0004869">
    <property type="term" value="F:cysteine-type endopeptidase inhibitor activity"/>
    <property type="evidence" value="ECO:0007669"/>
    <property type="project" value="UniProtKB-KW"/>
</dbReference>
<dbReference type="Pfam" id="PF00031">
    <property type="entry name" value="Cystatin"/>
    <property type="match status" value="1"/>
</dbReference>
<dbReference type="AlphaFoldDB" id="A0A4U5LYV0"/>